<dbReference type="PANTHER" id="PTHR23150">
    <property type="entry name" value="SULFATASE MODIFYING FACTOR 1, 2"/>
    <property type="match status" value="1"/>
</dbReference>
<dbReference type="AlphaFoldDB" id="A0A1H0FQY4"/>
<dbReference type="InterPro" id="IPR051043">
    <property type="entry name" value="Sulfatase_Mod_Factor_Kinase"/>
</dbReference>
<accession>A0A1H0FQY4</accession>
<dbReference type="EMBL" id="FNIW01000006">
    <property type="protein sequence ID" value="SDN96942.1"/>
    <property type="molecule type" value="Genomic_DNA"/>
</dbReference>
<dbReference type="Pfam" id="PF03781">
    <property type="entry name" value="FGE-sulfatase"/>
    <property type="match status" value="1"/>
</dbReference>
<dbReference type="SUPFAM" id="SSF56436">
    <property type="entry name" value="C-type lectin-like"/>
    <property type="match status" value="1"/>
</dbReference>
<evidence type="ECO:0000313" key="2">
    <source>
        <dbReference type="EMBL" id="SDN96942.1"/>
    </source>
</evidence>
<evidence type="ECO:0000259" key="1">
    <source>
        <dbReference type="PROSITE" id="PS50104"/>
    </source>
</evidence>
<dbReference type="SUPFAM" id="SSF52200">
    <property type="entry name" value="Toll/Interleukin receptor TIR domain"/>
    <property type="match status" value="1"/>
</dbReference>
<dbReference type="Gene3D" id="3.90.1580.10">
    <property type="entry name" value="paralog of FGE (formylglycine-generating enzyme)"/>
    <property type="match status" value="1"/>
</dbReference>
<organism evidence="2 3">
    <name type="scientific">Prevotella communis</name>
    <dbReference type="NCBI Taxonomy" id="2913614"/>
    <lineage>
        <taxon>Bacteria</taxon>
        <taxon>Pseudomonadati</taxon>
        <taxon>Bacteroidota</taxon>
        <taxon>Bacteroidia</taxon>
        <taxon>Bacteroidales</taxon>
        <taxon>Prevotellaceae</taxon>
        <taxon>Prevotella</taxon>
    </lineage>
</organism>
<sequence>MEQADLKRHVFISYSRRDYVNERGEVKPGNSVSQIMDALEKAHISYWIDKEGIYHGDKFKGVLASAIEAADVFIFVSSESSNKSEWTAKEIDVAVYEKKIIIPVRIDDSKYNNSVKIDLVGLDFINYQSNPALALEELVKSIKKHIKAPVVDVKKIKDEIKTLEKEGCQLYSQQKRIYDEVANKKRQIGEGTMNCPVCGETNDISSLYCPRCGWAFVPFTSKKLDEKRLNTHRRLWSGLASGNKAPEEPKEILPEPIKEIIDNMVEVEGGTFIMGATPEQGEEAFNDEKPPHKVTVSTFHIGRYPVTQEQWKAVMGSNPSYFQGERHPVEQVNWMDCQDFVEKLSKITGLKFRLPTEAEWEYAARGGKKDKGHKYSGGDLLAQIAWYNENSGGTSHEVGQKAPNELGLYDMSGNIWEWVQDWKGDFTNEEQMNPKGPEEGDERICRGGGWNREHDRCRVSYRGDDLPDLRYRSLGLRVVMDK</sequence>
<dbReference type="Gene3D" id="3.40.50.10140">
    <property type="entry name" value="Toll/interleukin-1 receptor homology (TIR) domain"/>
    <property type="match status" value="1"/>
</dbReference>
<dbReference type="InterPro" id="IPR035897">
    <property type="entry name" value="Toll_tir_struct_dom_sf"/>
</dbReference>
<dbReference type="GO" id="GO:0007165">
    <property type="term" value="P:signal transduction"/>
    <property type="evidence" value="ECO:0007669"/>
    <property type="project" value="InterPro"/>
</dbReference>
<dbReference type="InterPro" id="IPR042095">
    <property type="entry name" value="SUMF_sf"/>
</dbReference>
<dbReference type="InterPro" id="IPR005532">
    <property type="entry name" value="SUMF_dom"/>
</dbReference>
<dbReference type="Proteomes" id="UP000199134">
    <property type="component" value="Unassembled WGS sequence"/>
</dbReference>
<gene>
    <name evidence="2" type="ORF">SAMN04487900_10640</name>
</gene>
<dbReference type="InterPro" id="IPR000157">
    <property type="entry name" value="TIR_dom"/>
</dbReference>
<evidence type="ECO:0000313" key="3">
    <source>
        <dbReference type="Proteomes" id="UP000199134"/>
    </source>
</evidence>
<name>A0A1H0FQY4_9BACT</name>
<protein>
    <submittedName>
        <fullName evidence="2">Formylglycine-generating enzyme, required for sulfatase activity, contains SUMF1/FGE domain</fullName>
    </submittedName>
</protein>
<dbReference type="Pfam" id="PF13676">
    <property type="entry name" value="TIR_2"/>
    <property type="match status" value="1"/>
</dbReference>
<dbReference type="PROSITE" id="PS50104">
    <property type="entry name" value="TIR"/>
    <property type="match status" value="1"/>
</dbReference>
<dbReference type="OrthoDB" id="9768004at2"/>
<dbReference type="PANTHER" id="PTHR23150:SF19">
    <property type="entry name" value="FORMYLGLYCINE-GENERATING ENZYME"/>
    <property type="match status" value="1"/>
</dbReference>
<feature type="domain" description="TIR" evidence="1">
    <location>
        <begin position="6"/>
        <end position="146"/>
    </location>
</feature>
<reference evidence="3" key="1">
    <citation type="submission" date="2016-10" db="EMBL/GenBank/DDBJ databases">
        <authorList>
            <person name="de Groot N.N."/>
        </authorList>
    </citation>
    <scope>NUCLEOTIDE SEQUENCE [LARGE SCALE GENOMIC DNA]</scope>
    <source>
        <strain evidence="3">BP1-145</strain>
    </source>
</reference>
<dbReference type="InterPro" id="IPR016187">
    <property type="entry name" value="CTDL_fold"/>
</dbReference>
<comment type="caution">
    <text evidence="2">The sequence shown here is derived from an EMBL/GenBank/DDBJ whole genome shotgun (WGS) entry which is preliminary data.</text>
</comment>
<proteinExistence type="predicted"/>
<dbReference type="GO" id="GO:0120147">
    <property type="term" value="F:formylglycine-generating oxidase activity"/>
    <property type="evidence" value="ECO:0007669"/>
    <property type="project" value="TreeGrafter"/>
</dbReference>
<dbReference type="RefSeq" id="WP_091852797.1">
    <property type="nucleotide sequence ID" value="NZ_FNIW01000006.1"/>
</dbReference>